<feature type="compositionally biased region" description="Low complexity" evidence="7">
    <location>
        <begin position="119"/>
        <end position="133"/>
    </location>
</feature>
<dbReference type="InterPro" id="IPR050527">
    <property type="entry name" value="Snail/Krueppel_Znf"/>
</dbReference>
<evidence type="ECO:0000256" key="2">
    <source>
        <dbReference type="ARBA" id="ARBA00022737"/>
    </source>
</evidence>
<feature type="compositionally biased region" description="Polar residues" evidence="7">
    <location>
        <begin position="31"/>
        <end position="64"/>
    </location>
</feature>
<evidence type="ECO:0000256" key="4">
    <source>
        <dbReference type="ARBA" id="ARBA00022833"/>
    </source>
</evidence>
<keyword evidence="3 6" id="KW-0863">Zinc-finger</keyword>
<organism evidence="9 10">
    <name type="scientific">Gracilariopsis chorda</name>
    <dbReference type="NCBI Taxonomy" id="448386"/>
    <lineage>
        <taxon>Eukaryota</taxon>
        <taxon>Rhodophyta</taxon>
        <taxon>Florideophyceae</taxon>
        <taxon>Rhodymeniophycidae</taxon>
        <taxon>Gracilariales</taxon>
        <taxon>Gracilariaceae</taxon>
        <taxon>Gracilariopsis</taxon>
    </lineage>
</organism>
<keyword evidence="2" id="KW-0677">Repeat</keyword>
<dbReference type="GO" id="GO:0000978">
    <property type="term" value="F:RNA polymerase II cis-regulatory region sequence-specific DNA binding"/>
    <property type="evidence" value="ECO:0007669"/>
    <property type="project" value="TreeGrafter"/>
</dbReference>
<keyword evidence="4" id="KW-0862">Zinc</keyword>
<feature type="compositionally biased region" description="Polar residues" evidence="7">
    <location>
        <begin position="209"/>
        <end position="219"/>
    </location>
</feature>
<keyword evidence="10" id="KW-1185">Reference proteome</keyword>
<dbReference type="SMART" id="SM00355">
    <property type="entry name" value="ZnF_C2H2"/>
    <property type="match status" value="5"/>
</dbReference>
<feature type="domain" description="C2H2-type" evidence="8">
    <location>
        <begin position="427"/>
        <end position="454"/>
    </location>
</feature>
<dbReference type="SUPFAM" id="SSF57667">
    <property type="entry name" value="beta-beta-alpha zinc fingers"/>
    <property type="match status" value="1"/>
</dbReference>
<dbReference type="InterPro" id="IPR013087">
    <property type="entry name" value="Znf_C2H2_type"/>
</dbReference>
<evidence type="ECO:0000256" key="5">
    <source>
        <dbReference type="ARBA" id="ARBA00023242"/>
    </source>
</evidence>
<dbReference type="InterPro" id="IPR036236">
    <property type="entry name" value="Znf_C2H2_sf"/>
</dbReference>
<dbReference type="STRING" id="448386.A0A2V3J0H4"/>
<evidence type="ECO:0000313" key="9">
    <source>
        <dbReference type="EMBL" id="PXF47849.1"/>
    </source>
</evidence>
<proteinExistence type="predicted"/>
<reference evidence="9 10" key="1">
    <citation type="journal article" date="2018" name="Mol. Biol. Evol.">
        <title>Analysis of the draft genome of the red seaweed Gracilariopsis chorda provides insights into genome size evolution in Rhodophyta.</title>
        <authorList>
            <person name="Lee J."/>
            <person name="Yang E.C."/>
            <person name="Graf L."/>
            <person name="Yang J.H."/>
            <person name="Qiu H."/>
            <person name="Zel Zion U."/>
            <person name="Chan C.X."/>
            <person name="Stephens T.G."/>
            <person name="Weber A.P.M."/>
            <person name="Boo G.H."/>
            <person name="Boo S.M."/>
            <person name="Kim K.M."/>
            <person name="Shin Y."/>
            <person name="Jung M."/>
            <person name="Lee S.J."/>
            <person name="Yim H.S."/>
            <person name="Lee J.H."/>
            <person name="Bhattacharya D."/>
            <person name="Yoon H.S."/>
        </authorList>
    </citation>
    <scope>NUCLEOTIDE SEQUENCE [LARGE SCALE GENOMIC DNA]</scope>
    <source>
        <strain evidence="9 10">SKKU-2015</strain>
        <tissue evidence="9">Whole body</tissue>
    </source>
</reference>
<dbReference type="Gene3D" id="3.30.160.60">
    <property type="entry name" value="Classic Zinc Finger"/>
    <property type="match status" value="2"/>
</dbReference>
<evidence type="ECO:0000313" key="10">
    <source>
        <dbReference type="Proteomes" id="UP000247409"/>
    </source>
</evidence>
<dbReference type="PANTHER" id="PTHR24388:SF53">
    <property type="entry name" value="CHORION TRANSCRIPTION FACTOR CF2-RELATED"/>
    <property type="match status" value="1"/>
</dbReference>
<feature type="region of interest" description="Disordered" evidence="7">
    <location>
        <begin position="1"/>
        <end position="73"/>
    </location>
</feature>
<dbReference type="GO" id="GO:0000981">
    <property type="term" value="F:DNA-binding transcription factor activity, RNA polymerase II-specific"/>
    <property type="evidence" value="ECO:0007669"/>
    <property type="project" value="TreeGrafter"/>
</dbReference>
<evidence type="ECO:0000259" key="8">
    <source>
        <dbReference type="PROSITE" id="PS50157"/>
    </source>
</evidence>
<sequence>MSPTNVAPSIQEHKNTTVTNINTHSNKRRPNQTYNLQKQKPKSIMSSQNNSQGSTNPRGSSANSTERKKRSRDSVNQILLNLDADCSEIPASAEAARARQIVHPSLLRFPGEASERSQPPTGVASSGGAAGPSRARRTQHSYPSVAGPSTAGWPQQQRASSNIGGPSTAGWPQERHASSSVDGPSTAGWPQQQRASSSLGGLFTPGWPPQQSTSSSLAGPSTEGWPQRGSSNIAGPSTAGRSLQQRASSDITVPSTPGAVAPESRAGMSASGTEAGEPEPKKRRRDECPKCLRRFNSRAQATLHQKTCSASHNCTVCKYSTPYKGMMERHQAIHIETRCSICDRTFASREALSAHNVDHHGSPMPMFACSHCGRRYSRKASMRNHIRNNHPHSGQVGCPYCFLSFSNQKGLDMHICQKHATPKLEKYACEICGREYGSKRAMMEHVRQSHGGTS</sequence>
<accession>A0A2V3J0H4</accession>
<dbReference type="Pfam" id="PF12874">
    <property type="entry name" value="zf-met"/>
    <property type="match status" value="1"/>
</dbReference>
<evidence type="ECO:0000256" key="1">
    <source>
        <dbReference type="ARBA" id="ARBA00022723"/>
    </source>
</evidence>
<comment type="caution">
    <text evidence="9">The sequence shown here is derived from an EMBL/GenBank/DDBJ whole genome shotgun (WGS) entry which is preliminary data.</text>
</comment>
<dbReference type="GO" id="GO:0008270">
    <property type="term" value="F:zinc ion binding"/>
    <property type="evidence" value="ECO:0007669"/>
    <property type="project" value="UniProtKB-KW"/>
</dbReference>
<dbReference type="EMBL" id="NBIV01000019">
    <property type="protein sequence ID" value="PXF47849.1"/>
    <property type="molecule type" value="Genomic_DNA"/>
</dbReference>
<feature type="compositionally biased region" description="Polar residues" evidence="7">
    <location>
        <begin position="178"/>
        <end position="199"/>
    </location>
</feature>
<feature type="domain" description="C2H2-type" evidence="8">
    <location>
        <begin position="367"/>
        <end position="397"/>
    </location>
</feature>
<feature type="compositionally biased region" description="Polar residues" evidence="7">
    <location>
        <begin position="228"/>
        <end position="255"/>
    </location>
</feature>
<dbReference type="PROSITE" id="PS00028">
    <property type="entry name" value="ZINC_FINGER_C2H2_1"/>
    <property type="match status" value="3"/>
</dbReference>
<feature type="region of interest" description="Disordered" evidence="7">
    <location>
        <begin position="109"/>
        <end position="286"/>
    </location>
</feature>
<dbReference type="OrthoDB" id="1405595at2759"/>
<evidence type="ECO:0000256" key="7">
    <source>
        <dbReference type="SAM" id="MobiDB-lite"/>
    </source>
</evidence>
<dbReference type="Proteomes" id="UP000247409">
    <property type="component" value="Unassembled WGS sequence"/>
</dbReference>
<dbReference type="Pfam" id="PF13913">
    <property type="entry name" value="zf-C2HC_2"/>
    <property type="match status" value="1"/>
</dbReference>
<name>A0A2V3J0H4_9FLOR</name>
<keyword evidence="1" id="KW-0479">Metal-binding</keyword>
<gene>
    <name evidence="9" type="ORF">BWQ96_02385</name>
</gene>
<feature type="domain" description="C2H2-type" evidence="8">
    <location>
        <begin position="337"/>
        <end position="365"/>
    </location>
</feature>
<dbReference type="PROSITE" id="PS50157">
    <property type="entry name" value="ZINC_FINGER_C2H2_2"/>
    <property type="match status" value="3"/>
</dbReference>
<dbReference type="PANTHER" id="PTHR24388">
    <property type="entry name" value="ZINC FINGER PROTEIN"/>
    <property type="match status" value="1"/>
</dbReference>
<keyword evidence="5" id="KW-0539">Nucleus</keyword>
<evidence type="ECO:0000256" key="6">
    <source>
        <dbReference type="PROSITE-ProRule" id="PRU00042"/>
    </source>
</evidence>
<dbReference type="Pfam" id="PF00096">
    <property type="entry name" value="zf-C2H2"/>
    <property type="match status" value="1"/>
</dbReference>
<feature type="compositionally biased region" description="Polar residues" evidence="7">
    <location>
        <begin position="152"/>
        <end position="165"/>
    </location>
</feature>
<dbReference type="AlphaFoldDB" id="A0A2V3J0H4"/>
<evidence type="ECO:0000256" key="3">
    <source>
        <dbReference type="ARBA" id="ARBA00022771"/>
    </source>
</evidence>
<protein>
    <recommendedName>
        <fullName evidence="8">C2H2-type domain-containing protein</fullName>
    </recommendedName>
</protein>